<protein>
    <recommendedName>
        <fullName evidence="4">Lipoprotein</fullName>
    </recommendedName>
</protein>
<keyword evidence="3" id="KW-1185">Reference proteome</keyword>
<reference evidence="2" key="1">
    <citation type="submission" date="2019-05" db="EMBL/GenBank/DDBJ databases">
        <title>Isolation and characterization of methanogens from the cold seep sediment at Four-Way Closure Ridge.</title>
        <authorList>
            <person name="You Y.-T."/>
            <person name="Chen S.-C."/>
            <person name="Zhang W.-L."/>
            <person name="Lai M.-C."/>
        </authorList>
    </citation>
    <scope>NUCLEOTIDE SEQUENCE</scope>
    <source>
        <strain evidence="2">FWC-SCC3</strain>
    </source>
</reference>
<dbReference type="PROSITE" id="PS51257">
    <property type="entry name" value="PROKAR_LIPOPROTEIN"/>
    <property type="match status" value="1"/>
</dbReference>
<dbReference type="Proteomes" id="UP001168423">
    <property type="component" value="Unassembled WGS sequence"/>
</dbReference>
<evidence type="ECO:0000313" key="2">
    <source>
        <dbReference type="EMBL" id="MDN7013044.1"/>
    </source>
</evidence>
<organism evidence="2 3">
    <name type="scientific">Methanoculleus methanifontis</name>
    <dbReference type="NCBI Taxonomy" id="2584086"/>
    <lineage>
        <taxon>Archaea</taxon>
        <taxon>Methanobacteriati</taxon>
        <taxon>Methanobacteriota</taxon>
        <taxon>Stenosarchaea group</taxon>
        <taxon>Methanomicrobia</taxon>
        <taxon>Methanomicrobiales</taxon>
        <taxon>Methanomicrobiaceae</taxon>
        <taxon>Methanoculleus</taxon>
    </lineage>
</organism>
<dbReference type="EMBL" id="VCYI01000010">
    <property type="protein sequence ID" value="MDN7013044.1"/>
    <property type="molecule type" value="Genomic_DNA"/>
</dbReference>
<sequence>MKPPFVLAVLLVALLLVCGCTGTTSDETGTAATPTTTAIETAPPSTPVETATETRTQPTARPTAQPTIYIPKYTAGEILRNADASDIRLITKVSQNRYQMRTVTFADDDLYIKADKSFQEMGSGCDAREFDKMVFVSMGPVSSVLVRDANGNAYGFLEYQDESTMKFERPSPEKLTGDVKYILEIWYSGDVRVYASIGSVTTTKTYPVNGYSEIVLGEDERAFVSVSKDDYGSGTLKATLKADGVLVAEGETNDKYGHVSLSFYT</sequence>
<name>A0ABT8M1X7_9EURY</name>
<evidence type="ECO:0000256" key="1">
    <source>
        <dbReference type="SAM" id="MobiDB-lite"/>
    </source>
</evidence>
<proteinExistence type="predicted"/>
<evidence type="ECO:0008006" key="4">
    <source>
        <dbReference type="Google" id="ProtNLM"/>
    </source>
</evidence>
<dbReference type="RefSeq" id="WP_301677631.1">
    <property type="nucleotide sequence ID" value="NZ_VCYI01000010.1"/>
</dbReference>
<accession>A0ABT8M1X7</accession>
<feature type="region of interest" description="Disordered" evidence="1">
    <location>
        <begin position="26"/>
        <end position="64"/>
    </location>
</feature>
<comment type="caution">
    <text evidence="2">The sequence shown here is derived from an EMBL/GenBank/DDBJ whole genome shotgun (WGS) entry which is preliminary data.</text>
</comment>
<evidence type="ECO:0000313" key="3">
    <source>
        <dbReference type="Proteomes" id="UP001168423"/>
    </source>
</evidence>
<gene>
    <name evidence="2" type="ORF">FGW20_08325</name>
</gene>